<dbReference type="SUPFAM" id="SSF46689">
    <property type="entry name" value="Homeodomain-like"/>
    <property type="match status" value="1"/>
</dbReference>
<dbReference type="OrthoDB" id="2329191at2"/>
<dbReference type="RefSeq" id="WP_035455712.1">
    <property type="nucleotide sequence ID" value="NZ_AZGA01000006.1"/>
</dbReference>
<organism evidence="1 2">
    <name type="scientific">Agrilactobacillus composti DSM 18527 = JCM 14202</name>
    <dbReference type="NCBI Taxonomy" id="1423734"/>
    <lineage>
        <taxon>Bacteria</taxon>
        <taxon>Bacillati</taxon>
        <taxon>Bacillota</taxon>
        <taxon>Bacilli</taxon>
        <taxon>Lactobacillales</taxon>
        <taxon>Lactobacillaceae</taxon>
        <taxon>Agrilactobacillus</taxon>
    </lineage>
</organism>
<protein>
    <submittedName>
        <fullName evidence="1">TetR family transcriptional regulator</fullName>
    </submittedName>
</protein>
<evidence type="ECO:0000313" key="2">
    <source>
        <dbReference type="Proteomes" id="UP000051236"/>
    </source>
</evidence>
<sequence>MPKQVLSRERIMAVGIELINAETPLTFSNLARQLGTKSQALYPYFSNQTDLSYAILEEVLDRLIATLRSRLLGLTGEPALLELALICRSLGLTHLRLSRFLITLPRDKATIAAQKSINTLGTVFNKLLASAFHETRVQILAGRMIRNLIIGELANVGTGWFSNQEISQAASFKWMIQSSLDILSQEDEQG</sequence>
<dbReference type="STRING" id="1423734.FC83_GL000011"/>
<dbReference type="AlphaFoldDB" id="A0A0R1Y283"/>
<dbReference type="Gene3D" id="1.10.357.10">
    <property type="entry name" value="Tetracycline Repressor, domain 2"/>
    <property type="match status" value="1"/>
</dbReference>
<dbReference type="Proteomes" id="UP000051236">
    <property type="component" value="Unassembled WGS sequence"/>
</dbReference>
<name>A0A0R1Y283_9LACO</name>
<gene>
    <name evidence="1" type="ORF">FC83_GL000011</name>
</gene>
<evidence type="ECO:0000313" key="1">
    <source>
        <dbReference type="EMBL" id="KRM36113.1"/>
    </source>
</evidence>
<proteinExistence type="predicted"/>
<dbReference type="EMBL" id="AZGA01000006">
    <property type="protein sequence ID" value="KRM36113.1"/>
    <property type="molecule type" value="Genomic_DNA"/>
</dbReference>
<reference evidence="1 2" key="1">
    <citation type="journal article" date="2015" name="Genome Announc.">
        <title>Expanding the biotechnology potential of lactobacilli through comparative genomics of 213 strains and associated genera.</title>
        <authorList>
            <person name="Sun Z."/>
            <person name="Harris H.M."/>
            <person name="McCann A."/>
            <person name="Guo C."/>
            <person name="Argimon S."/>
            <person name="Zhang W."/>
            <person name="Yang X."/>
            <person name="Jeffery I.B."/>
            <person name="Cooney J.C."/>
            <person name="Kagawa T.F."/>
            <person name="Liu W."/>
            <person name="Song Y."/>
            <person name="Salvetti E."/>
            <person name="Wrobel A."/>
            <person name="Rasinkangas P."/>
            <person name="Parkhill J."/>
            <person name="Rea M.C."/>
            <person name="O'Sullivan O."/>
            <person name="Ritari J."/>
            <person name="Douillard F.P."/>
            <person name="Paul Ross R."/>
            <person name="Yang R."/>
            <person name="Briner A.E."/>
            <person name="Felis G.E."/>
            <person name="de Vos W.M."/>
            <person name="Barrangou R."/>
            <person name="Klaenhammer T.R."/>
            <person name="Caufield P.W."/>
            <person name="Cui Y."/>
            <person name="Zhang H."/>
            <person name="O'Toole P.W."/>
        </authorList>
    </citation>
    <scope>NUCLEOTIDE SEQUENCE [LARGE SCALE GENOMIC DNA]</scope>
    <source>
        <strain evidence="1 2">DSM 18527</strain>
    </source>
</reference>
<keyword evidence="2" id="KW-1185">Reference proteome</keyword>
<accession>A0A0R1Y283</accession>
<comment type="caution">
    <text evidence="1">The sequence shown here is derived from an EMBL/GenBank/DDBJ whole genome shotgun (WGS) entry which is preliminary data.</text>
</comment>
<dbReference type="PATRIC" id="fig|1423734.3.peg.11"/>
<dbReference type="InterPro" id="IPR009057">
    <property type="entry name" value="Homeodomain-like_sf"/>
</dbReference>